<protein>
    <submittedName>
        <fullName evidence="2">Uncharacterized protein</fullName>
    </submittedName>
</protein>
<dbReference type="RefSeq" id="WP_092052645.1">
    <property type="nucleotide sequence ID" value="NZ_FOQD01000013.1"/>
</dbReference>
<name>A0A1I3M7K1_9PLAN</name>
<dbReference type="Proteomes" id="UP000199518">
    <property type="component" value="Unassembled WGS sequence"/>
</dbReference>
<dbReference type="OrthoDB" id="291325at2"/>
<keyword evidence="3" id="KW-1185">Reference proteome</keyword>
<sequence length="124" mass="13385">MKPRPRSLIVVASLLLVWGCAFSPNRVQYPTIGVPSEEAQRRAAQIQDPYPDATIGPPVDARPRGFLQQRSEPQQTKDRFYSGFLKSHFGGPTPKPAPAPGTSAVPPMIGPAAYGPGYYPGIVQ</sequence>
<proteinExistence type="predicted"/>
<feature type="region of interest" description="Disordered" evidence="1">
    <location>
        <begin position="40"/>
        <end position="63"/>
    </location>
</feature>
<evidence type="ECO:0000256" key="1">
    <source>
        <dbReference type="SAM" id="MobiDB-lite"/>
    </source>
</evidence>
<evidence type="ECO:0000313" key="2">
    <source>
        <dbReference type="EMBL" id="SFI92715.1"/>
    </source>
</evidence>
<feature type="region of interest" description="Disordered" evidence="1">
    <location>
        <begin position="82"/>
        <end position="107"/>
    </location>
</feature>
<dbReference type="AlphaFoldDB" id="A0A1I3M7K1"/>
<reference evidence="3" key="1">
    <citation type="submission" date="2016-10" db="EMBL/GenBank/DDBJ databases">
        <authorList>
            <person name="Varghese N."/>
            <person name="Submissions S."/>
        </authorList>
    </citation>
    <scope>NUCLEOTIDE SEQUENCE [LARGE SCALE GENOMIC DNA]</scope>
    <source>
        <strain evidence="3">DSM 26348</strain>
    </source>
</reference>
<evidence type="ECO:0000313" key="3">
    <source>
        <dbReference type="Proteomes" id="UP000199518"/>
    </source>
</evidence>
<accession>A0A1I3M7K1</accession>
<dbReference type="EMBL" id="FOQD01000013">
    <property type="protein sequence ID" value="SFI92715.1"/>
    <property type="molecule type" value="Genomic_DNA"/>
</dbReference>
<gene>
    <name evidence="2" type="ORF">SAMN05421753_113178</name>
</gene>
<organism evidence="2 3">
    <name type="scientific">Planctomicrobium piriforme</name>
    <dbReference type="NCBI Taxonomy" id="1576369"/>
    <lineage>
        <taxon>Bacteria</taxon>
        <taxon>Pseudomonadati</taxon>
        <taxon>Planctomycetota</taxon>
        <taxon>Planctomycetia</taxon>
        <taxon>Planctomycetales</taxon>
        <taxon>Planctomycetaceae</taxon>
        <taxon>Planctomicrobium</taxon>
    </lineage>
</organism>